<reference evidence="8 9" key="1">
    <citation type="submission" date="2019-09" db="EMBL/GenBank/DDBJ databases">
        <title>Taxonomic organization of the family Brucellaceae based on a phylogenomic approach.</title>
        <authorList>
            <person name="Leclercq S."/>
            <person name="Cloeckaert A."/>
            <person name="Zygmunt M.S."/>
        </authorList>
    </citation>
    <scope>NUCLEOTIDE SEQUENCE [LARGE SCALE GENOMIC DNA]</scope>
    <source>
        <strain evidence="7 8">CCUG 34461</strain>
        <strain evidence="6 9">LMG 3313</strain>
    </source>
</reference>
<organism evidence="7 8">
    <name type="scientific">Brucella anthropi</name>
    <name type="common">Ochrobactrum anthropi</name>
    <dbReference type="NCBI Taxonomy" id="529"/>
    <lineage>
        <taxon>Bacteria</taxon>
        <taxon>Pseudomonadati</taxon>
        <taxon>Pseudomonadota</taxon>
        <taxon>Alphaproteobacteria</taxon>
        <taxon>Hyphomicrobiales</taxon>
        <taxon>Brucellaceae</taxon>
        <taxon>Brucella/Ochrobactrum group</taxon>
        <taxon>Brucella</taxon>
    </lineage>
</organism>
<dbReference type="EMBL" id="WBWS01000009">
    <property type="protein sequence ID" value="KAB2770036.1"/>
    <property type="molecule type" value="Genomic_DNA"/>
</dbReference>
<dbReference type="PRINTS" id="PR00039">
    <property type="entry name" value="HTHLYSR"/>
</dbReference>
<evidence type="ECO:0000259" key="5">
    <source>
        <dbReference type="PROSITE" id="PS50931"/>
    </source>
</evidence>
<comment type="similarity">
    <text evidence="1">Belongs to the LysR transcriptional regulatory family.</text>
</comment>
<comment type="caution">
    <text evidence="7">The sequence shown here is derived from an EMBL/GenBank/DDBJ whole genome shotgun (WGS) entry which is preliminary data.</text>
</comment>
<proteinExistence type="inferred from homology"/>
<dbReference type="GO" id="GO:0003700">
    <property type="term" value="F:DNA-binding transcription factor activity"/>
    <property type="evidence" value="ECO:0007669"/>
    <property type="project" value="InterPro"/>
</dbReference>
<sequence>MDRNLLPALAAFAEVAREGSYTRAAGRIGISPSGLSQAIRTLEQQLGVRLLNRSTRSVSLTDDGRKLLSQVEPGLAMISHAVVAVGEARDKPSGEIRLNAPRVVAHHFIEPHLGEFARRYPEVRVELFVDDGLGDIVREGCDAGIRLRESVTDTMVAVPITLPVSLAIVGSPAYFAANPPPKRFEDLADHNCLGFRQTSSGTVFRWELTDPRSGEEQLFQPFGTFATNSDDVMLSAALQGVGLVMHLDFAVRQHLASGALVRVMEEWCLPFEGFNLYVSSREQMPAKLRAFVDFLVEKRRQLEP</sequence>
<dbReference type="Proteomes" id="UP000481876">
    <property type="component" value="Unassembled WGS sequence"/>
</dbReference>
<dbReference type="RefSeq" id="WP_036588216.1">
    <property type="nucleotide sequence ID" value="NZ_CP044971.1"/>
</dbReference>
<dbReference type="SUPFAM" id="SSF46785">
    <property type="entry name" value="Winged helix' DNA-binding domain"/>
    <property type="match status" value="1"/>
</dbReference>
<dbReference type="GO" id="GO:0043565">
    <property type="term" value="F:sequence-specific DNA binding"/>
    <property type="evidence" value="ECO:0007669"/>
    <property type="project" value="TreeGrafter"/>
</dbReference>
<dbReference type="SUPFAM" id="SSF53850">
    <property type="entry name" value="Periplasmic binding protein-like II"/>
    <property type="match status" value="1"/>
</dbReference>
<dbReference type="GO" id="GO:0006351">
    <property type="term" value="P:DNA-templated transcription"/>
    <property type="evidence" value="ECO:0007669"/>
    <property type="project" value="TreeGrafter"/>
</dbReference>
<protein>
    <submittedName>
        <fullName evidence="7">LysR family transcriptional regulator</fullName>
    </submittedName>
</protein>
<dbReference type="Proteomes" id="UP000441102">
    <property type="component" value="Unassembled WGS sequence"/>
</dbReference>
<feature type="domain" description="HTH lysR-type" evidence="5">
    <location>
        <begin position="1"/>
        <end position="61"/>
    </location>
</feature>
<evidence type="ECO:0000313" key="9">
    <source>
        <dbReference type="Proteomes" id="UP000481876"/>
    </source>
</evidence>
<dbReference type="InterPro" id="IPR005119">
    <property type="entry name" value="LysR_subst-bd"/>
</dbReference>
<dbReference type="Gene3D" id="1.10.10.10">
    <property type="entry name" value="Winged helix-like DNA-binding domain superfamily/Winged helix DNA-binding domain"/>
    <property type="match status" value="1"/>
</dbReference>
<dbReference type="CDD" id="cd08474">
    <property type="entry name" value="PBP2_CrgA_like_5"/>
    <property type="match status" value="1"/>
</dbReference>
<keyword evidence="3" id="KW-0238">DNA-binding</keyword>
<evidence type="ECO:0000256" key="1">
    <source>
        <dbReference type="ARBA" id="ARBA00009437"/>
    </source>
</evidence>
<name>A0A011UBM3_BRUAN</name>
<evidence type="ECO:0000313" key="8">
    <source>
        <dbReference type="Proteomes" id="UP000441102"/>
    </source>
</evidence>
<evidence type="ECO:0000313" key="7">
    <source>
        <dbReference type="EMBL" id="KAB2796184.1"/>
    </source>
</evidence>
<evidence type="ECO:0000256" key="4">
    <source>
        <dbReference type="ARBA" id="ARBA00023163"/>
    </source>
</evidence>
<dbReference type="InterPro" id="IPR036390">
    <property type="entry name" value="WH_DNA-bd_sf"/>
</dbReference>
<dbReference type="FunFam" id="1.10.10.10:FF:000001">
    <property type="entry name" value="LysR family transcriptional regulator"/>
    <property type="match status" value="1"/>
</dbReference>
<evidence type="ECO:0000256" key="2">
    <source>
        <dbReference type="ARBA" id="ARBA00023015"/>
    </source>
</evidence>
<dbReference type="AlphaFoldDB" id="A0A011UBM3"/>
<dbReference type="Gene3D" id="3.40.190.290">
    <property type="match status" value="1"/>
</dbReference>
<dbReference type="Pfam" id="PF03466">
    <property type="entry name" value="LysR_substrate"/>
    <property type="match status" value="1"/>
</dbReference>
<dbReference type="PANTHER" id="PTHR30537:SF1">
    <property type="entry name" value="HTH-TYPE TRANSCRIPTIONAL REGULATOR PGRR"/>
    <property type="match status" value="1"/>
</dbReference>
<dbReference type="EMBL" id="WBWX01000005">
    <property type="protein sequence ID" value="KAB2796184.1"/>
    <property type="molecule type" value="Genomic_DNA"/>
</dbReference>
<dbReference type="PANTHER" id="PTHR30537">
    <property type="entry name" value="HTH-TYPE TRANSCRIPTIONAL REGULATOR"/>
    <property type="match status" value="1"/>
</dbReference>
<evidence type="ECO:0000313" key="6">
    <source>
        <dbReference type="EMBL" id="KAB2770036.1"/>
    </source>
</evidence>
<keyword evidence="2" id="KW-0805">Transcription regulation</keyword>
<dbReference type="InterPro" id="IPR036388">
    <property type="entry name" value="WH-like_DNA-bd_sf"/>
</dbReference>
<accession>A0A011UBM3</accession>
<dbReference type="PROSITE" id="PS50931">
    <property type="entry name" value="HTH_LYSR"/>
    <property type="match status" value="1"/>
</dbReference>
<keyword evidence="4" id="KW-0804">Transcription</keyword>
<dbReference type="InterPro" id="IPR000847">
    <property type="entry name" value="LysR_HTH_N"/>
</dbReference>
<dbReference type="Pfam" id="PF00126">
    <property type="entry name" value="HTH_1"/>
    <property type="match status" value="1"/>
</dbReference>
<evidence type="ECO:0000256" key="3">
    <source>
        <dbReference type="ARBA" id="ARBA00023125"/>
    </source>
</evidence>
<gene>
    <name evidence="6" type="ORF">F9L04_10530</name>
    <name evidence="7" type="ORF">F9L06_15605</name>
</gene>
<dbReference type="InterPro" id="IPR058163">
    <property type="entry name" value="LysR-type_TF_proteobact-type"/>
</dbReference>